<feature type="region of interest" description="Disordered" evidence="1">
    <location>
        <begin position="107"/>
        <end position="128"/>
    </location>
</feature>
<protein>
    <submittedName>
        <fullName evidence="2">Uncharacterized protein</fullName>
    </submittedName>
</protein>
<gene>
    <name evidence="2" type="ORF">ERS008667_02600</name>
</gene>
<name>A0A0T9QL83_9GAMM</name>
<feature type="compositionally biased region" description="Basic and acidic residues" evidence="1">
    <location>
        <begin position="118"/>
        <end position="128"/>
    </location>
</feature>
<dbReference type="EMBL" id="CQBK01000018">
    <property type="protein sequence ID" value="CNI16401.1"/>
    <property type="molecule type" value="Genomic_DNA"/>
</dbReference>
<reference evidence="2 3" key="1">
    <citation type="submission" date="2015-03" db="EMBL/GenBank/DDBJ databases">
        <authorList>
            <person name="Murphy D."/>
        </authorList>
    </citation>
    <scope>NUCLEOTIDE SEQUENCE [LARGE SCALE GENOMIC DNA]</scope>
    <source>
        <strain evidence="2 3">Y233</strain>
    </source>
</reference>
<evidence type="ECO:0000313" key="2">
    <source>
        <dbReference type="EMBL" id="CNI16401.1"/>
    </source>
</evidence>
<dbReference type="RefSeq" id="WP_155410821.1">
    <property type="nucleotide sequence ID" value="NZ_CQBK01000018.1"/>
</dbReference>
<sequence>MSPELQAVLRKNKQSIYRAEHIRSGSSGGRIAVKHTSAFVRSHGGKVFFFSLLVCALLPIGQVEAEVIKVDGDLATSDIFTLEPFALLHEEKLDRVRNGVEVFSPISPETEAMSRPGTDSKRGSSPDEGDYHSVLFKKSDEGHGGFPVPKLIPSIVLLLVVVGFCLSVGSKSSERLCEKDRRYRKLHKLKAKRFYRKHSDSPGAHYKLPRRTFCQWFWRF</sequence>
<dbReference type="AlphaFoldDB" id="A0A0T9QL83"/>
<organism evidence="2 3">
    <name type="scientific">Yersinia similis</name>
    <dbReference type="NCBI Taxonomy" id="367190"/>
    <lineage>
        <taxon>Bacteria</taxon>
        <taxon>Pseudomonadati</taxon>
        <taxon>Pseudomonadota</taxon>
        <taxon>Gammaproteobacteria</taxon>
        <taxon>Enterobacterales</taxon>
        <taxon>Yersiniaceae</taxon>
        <taxon>Yersinia</taxon>
    </lineage>
</organism>
<accession>A0A0T9QL83</accession>
<proteinExistence type="predicted"/>
<evidence type="ECO:0000256" key="1">
    <source>
        <dbReference type="SAM" id="MobiDB-lite"/>
    </source>
</evidence>
<evidence type="ECO:0000313" key="3">
    <source>
        <dbReference type="Proteomes" id="UP000038204"/>
    </source>
</evidence>
<dbReference type="Proteomes" id="UP000038204">
    <property type="component" value="Unassembled WGS sequence"/>
</dbReference>